<dbReference type="AlphaFoldDB" id="A0ABD3EVM1"/>
<proteinExistence type="predicted"/>
<keyword evidence="2" id="KW-1185">Reference proteome</keyword>
<evidence type="ECO:0000313" key="1">
    <source>
        <dbReference type="EMBL" id="KAL3658573.1"/>
    </source>
</evidence>
<organism evidence="1 2">
    <name type="scientific">Phytophthora oleae</name>
    <dbReference type="NCBI Taxonomy" id="2107226"/>
    <lineage>
        <taxon>Eukaryota</taxon>
        <taxon>Sar</taxon>
        <taxon>Stramenopiles</taxon>
        <taxon>Oomycota</taxon>
        <taxon>Peronosporomycetes</taxon>
        <taxon>Peronosporales</taxon>
        <taxon>Peronosporaceae</taxon>
        <taxon>Phytophthora</taxon>
    </lineage>
</organism>
<name>A0ABD3EVM1_9STRA</name>
<evidence type="ECO:0000313" key="2">
    <source>
        <dbReference type="Proteomes" id="UP001632037"/>
    </source>
</evidence>
<gene>
    <name evidence="1" type="ORF">V7S43_016457</name>
</gene>
<reference evidence="1 2" key="1">
    <citation type="submission" date="2024-09" db="EMBL/GenBank/DDBJ databases">
        <title>Genome sequencing and assembly of Phytophthora oleae, isolate VK10A, causative agent of rot of olive drupes.</title>
        <authorList>
            <person name="Conti Taguali S."/>
            <person name="Riolo M."/>
            <person name="La Spada F."/>
            <person name="Cacciola S.O."/>
            <person name="Dionisio G."/>
        </authorList>
    </citation>
    <scope>NUCLEOTIDE SEQUENCE [LARGE SCALE GENOMIC DNA]</scope>
    <source>
        <strain evidence="1 2">VK10A</strain>
    </source>
</reference>
<comment type="caution">
    <text evidence="1">The sequence shown here is derived from an EMBL/GenBank/DDBJ whole genome shotgun (WGS) entry which is preliminary data.</text>
</comment>
<dbReference type="Proteomes" id="UP001632037">
    <property type="component" value="Unassembled WGS sequence"/>
</dbReference>
<dbReference type="EMBL" id="JBIMZQ010000053">
    <property type="protein sequence ID" value="KAL3658573.1"/>
    <property type="molecule type" value="Genomic_DNA"/>
</dbReference>
<accession>A0ABD3EVM1</accession>
<sequence length="80" mass="8993">MSWRDAANLDDILAFNTEKAKSRLWSKTRAGSAGAPTTSSTIRQRPGYKITRSTHLRHTLAQVNNLLKLCGKFNTTEEQM</sequence>
<protein>
    <submittedName>
        <fullName evidence="1">Uncharacterized protein</fullName>
    </submittedName>
</protein>